<name>N6Y5R9_THAL4</name>
<dbReference type="GO" id="GO:0047938">
    <property type="term" value="F:glucose-6-phosphate 1-epimerase activity"/>
    <property type="evidence" value="ECO:0007669"/>
    <property type="project" value="UniProtKB-UniRule"/>
</dbReference>
<dbReference type="InterPro" id="IPR011013">
    <property type="entry name" value="Gal_mutarotase_sf_dom"/>
</dbReference>
<evidence type="ECO:0000256" key="2">
    <source>
        <dbReference type="ARBA" id="ARBA00005866"/>
    </source>
</evidence>
<evidence type="ECO:0000313" key="6">
    <source>
        <dbReference type="EMBL" id="ENO86915.1"/>
    </source>
</evidence>
<dbReference type="Gene3D" id="2.70.98.10">
    <property type="match status" value="1"/>
</dbReference>
<dbReference type="InterPro" id="IPR008183">
    <property type="entry name" value="Aldose_1/G6P_1-epimerase"/>
</dbReference>
<gene>
    <name evidence="6" type="ORF">C666_12155</name>
</gene>
<dbReference type="InterPro" id="IPR025532">
    <property type="entry name" value="G6P_1-epimerase"/>
</dbReference>
<comment type="caution">
    <text evidence="6">The sequence shown here is derived from an EMBL/GenBank/DDBJ whole genome shotgun (WGS) entry which is preliminary data.</text>
</comment>
<dbReference type="GO" id="GO:0030246">
    <property type="term" value="F:carbohydrate binding"/>
    <property type="evidence" value="ECO:0007669"/>
    <property type="project" value="UniProtKB-UniRule"/>
</dbReference>
<evidence type="ECO:0000256" key="4">
    <source>
        <dbReference type="PIRNR" id="PIRNR016020"/>
    </source>
</evidence>
<dbReference type="STRING" id="1123367.GCA_000621305_02811"/>
<dbReference type="AlphaFoldDB" id="N6Y5R9"/>
<proteinExistence type="inferred from homology"/>
<dbReference type="PIRSF" id="PIRSF016020">
    <property type="entry name" value="PHexose_mutarotase"/>
    <property type="match status" value="1"/>
</dbReference>
<evidence type="ECO:0000313" key="7">
    <source>
        <dbReference type="Proteomes" id="UP000013232"/>
    </source>
</evidence>
<dbReference type="Pfam" id="PF01263">
    <property type="entry name" value="Aldose_epim"/>
    <property type="match status" value="1"/>
</dbReference>
<evidence type="ECO:0000256" key="1">
    <source>
        <dbReference type="ARBA" id="ARBA00001096"/>
    </source>
</evidence>
<dbReference type="PANTHER" id="PTHR11122:SF13">
    <property type="entry name" value="GLUCOSE-6-PHOSPHATE 1-EPIMERASE"/>
    <property type="match status" value="1"/>
</dbReference>
<dbReference type="RefSeq" id="WP_004339402.1">
    <property type="nucleotide sequence ID" value="NZ_AMXE01000046.1"/>
</dbReference>
<dbReference type="SUPFAM" id="SSF74650">
    <property type="entry name" value="Galactose mutarotase-like"/>
    <property type="match status" value="1"/>
</dbReference>
<dbReference type="GO" id="GO:0005975">
    <property type="term" value="P:carbohydrate metabolic process"/>
    <property type="evidence" value="ECO:0007669"/>
    <property type="project" value="InterPro"/>
</dbReference>
<protein>
    <recommendedName>
        <fullName evidence="4">Putative glucose-6-phosphate 1-epimerase</fullName>
        <ecNumber evidence="4">5.1.3.15</ecNumber>
    </recommendedName>
</protein>
<feature type="active site" evidence="5">
    <location>
        <position position="257"/>
    </location>
</feature>
<evidence type="ECO:0000256" key="3">
    <source>
        <dbReference type="ARBA" id="ARBA00023235"/>
    </source>
</evidence>
<evidence type="ECO:0000256" key="5">
    <source>
        <dbReference type="PIRSR" id="PIRSR016020-1"/>
    </source>
</evidence>
<dbReference type="InterPro" id="IPR014718">
    <property type="entry name" value="GH-type_carb-bd"/>
</dbReference>
<dbReference type="Proteomes" id="UP000013232">
    <property type="component" value="Unassembled WGS sequence"/>
</dbReference>
<dbReference type="CDD" id="cd09020">
    <property type="entry name" value="D-hex-6-P-epi_like"/>
    <property type="match status" value="1"/>
</dbReference>
<comment type="similarity">
    <text evidence="2 4">Belongs to the glucose-6-phosphate 1-epimerase family.</text>
</comment>
<keyword evidence="3 4" id="KW-0413">Isomerase</keyword>
<dbReference type="GO" id="GO:0005737">
    <property type="term" value="C:cytoplasm"/>
    <property type="evidence" value="ECO:0007669"/>
    <property type="project" value="TreeGrafter"/>
</dbReference>
<organism evidence="6 7">
    <name type="scientific">Thauera linaloolentis (strain DSM 12138 / JCM 21573 / CCUG 41526 / CIP 105981 / IAM 15112 / NBRC 102519 / 47Lol)</name>
    <dbReference type="NCBI Taxonomy" id="1123367"/>
    <lineage>
        <taxon>Bacteria</taxon>
        <taxon>Pseudomonadati</taxon>
        <taxon>Pseudomonadota</taxon>
        <taxon>Betaproteobacteria</taxon>
        <taxon>Rhodocyclales</taxon>
        <taxon>Zoogloeaceae</taxon>
        <taxon>Thauera</taxon>
    </lineage>
</organism>
<feature type="active site" evidence="5">
    <location>
        <position position="154"/>
    </location>
</feature>
<sequence length="282" mass="31160">MAAGIERIDFHGLPALRLSTAADASAVLSLYGGQLLSWVPARGRERLYLSERARFGNGPVRGGVPVCFPQFAAQGTLPRHGFARTSVWTVAEQRTGDDFALATLRLADDPQSLALWPHPFTLELTVAIDGGRLDLELEVINSGHTPFAFTSALHTYLRVAELEECRLQGLHGFEYRDALGAGEGLRRDSGDVLLFDGPIDRHYRNVERPLLLRDDGGALGIDAEGFPDVVVWNPWEDGNARIDDMAPRDFRRMLCIEAAAIHRRIALDPSETWHGRQTLVCL</sequence>
<dbReference type="OrthoDB" id="9790727at2"/>
<reference evidence="6 7" key="1">
    <citation type="submission" date="2012-09" db="EMBL/GenBank/DDBJ databases">
        <title>Draft Genome Sequences of 6 Strains from Genus Thauera.</title>
        <authorList>
            <person name="Liu B."/>
            <person name="Shapleigh J.P."/>
            <person name="Frostegard A.H."/>
        </authorList>
    </citation>
    <scope>NUCLEOTIDE SEQUENCE [LARGE SCALE GENOMIC DNA]</scope>
    <source>
        <strain evidence="7">47Lol / DSM 12138</strain>
    </source>
</reference>
<dbReference type="EMBL" id="AMXE01000046">
    <property type="protein sequence ID" value="ENO86915.1"/>
    <property type="molecule type" value="Genomic_DNA"/>
</dbReference>
<dbReference type="EC" id="5.1.3.15" evidence="4"/>
<accession>N6Y5R9</accession>
<dbReference type="eggNOG" id="COG0676">
    <property type="taxonomic scope" value="Bacteria"/>
</dbReference>
<dbReference type="PANTHER" id="PTHR11122">
    <property type="entry name" value="APOSPORY-ASSOCIATED PROTEIN C-RELATED"/>
    <property type="match status" value="1"/>
</dbReference>
<keyword evidence="7" id="KW-1185">Reference proteome</keyword>
<comment type="catalytic activity">
    <reaction evidence="1">
        <text>alpha-D-glucose 6-phosphate = beta-D-glucose 6-phosphate</text>
        <dbReference type="Rhea" id="RHEA:16249"/>
        <dbReference type="ChEBI" id="CHEBI:58225"/>
        <dbReference type="ChEBI" id="CHEBI:58247"/>
        <dbReference type="EC" id="5.1.3.15"/>
    </reaction>
</comment>